<evidence type="ECO:0000313" key="2">
    <source>
        <dbReference type="Proteomes" id="UP001167160"/>
    </source>
</evidence>
<dbReference type="RefSeq" id="WP_251417071.1">
    <property type="nucleotide sequence ID" value="NZ_JAMQGM010000039.1"/>
</dbReference>
<protein>
    <recommendedName>
        <fullName evidence="3">Polymerase nucleotidyl transferase domain-containing protein</fullName>
    </recommendedName>
</protein>
<organism evidence="1 2">
    <name type="scientific">Streptomyces meridianus</name>
    <dbReference type="NCBI Taxonomy" id="2938945"/>
    <lineage>
        <taxon>Bacteria</taxon>
        <taxon>Bacillati</taxon>
        <taxon>Actinomycetota</taxon>
        <taxon>Actinomycetes</taxon>
        <taxon>Kitasatosporales</taxon>
        <taxon>Streptomycetaceae</taxon>
        <taxon>Streptomyces</taxon>
    </lineage>
</organism>
<evidence type="ECO:0008006" key="3">
    <source>
        <dbReference type="Google" id="ProtNLM"/>
    </source>
</evidence>
<evidence type="ECO:0000313" key="1">
    <source>
        <dbReference type="EMBL" id="MCM2579355.1"/>
    </source>
</evidence>
<accession>A0ABT0X9Z8</accession>
<gene>
    <name evidence="1" type="ORF">M1E25_18725</name>
</gene>
<comment type="caution">
    <text evidence="1">The sequence shown here is derived from an EMBL/GenBank/DDBJ whole genome shotgun (WGS) entry which is preliminary data.</text>
</comment>
<proteinExistence type="predicted"/>
<reference evidence="1" key="1">
    <citation type="journal article" date="2023" name="Int. J. Syst. Evol. Microbiol.">
        <title>Streptomyces meridianus sp. nov. isolated from brackish water of the Tagus estuary in Alcochete, Portugal.</title>
        <authorList>
            <person name="Santos J.D.N."/>
            <person name="Klimek D."/>
            <person name="Calusinska M."/>
            <person name="Lobo Da Cunha A."/>
            <person name="Catita J."/>
            <person name="Goncalves H."/>
            <person name="Gonzalez I."/>
            <person name="Reyes F."/>
            <person name="Lage O.M."/>
        </authorList>
    </citation>
    <scope>NUCLEOTIDE SEQUENCE</scope>
    <source>
        <strain evidence="1">MTZ3.1</strain>
    </source>
</reference>
<keyword evidence="2" id="KW-1185">Reference proteome</keyword>
<sequence length="345" mass="37354">MKVSDAQAVAARWVAEHATASPDFAGAFLSGSTTWMPPGAELPVGSDVDVVIVTNQDEAPPKPGKFVHDGVLLEVTCLAWQDLASPEHVLGSCHLAGSFRKDTVLADPTGRLAELRDGAMGEYAREPWVRLRCENTERRIVDGLGRLDVSLPHHERVTGWMFPAGVTTHVLLTAGLRNPTVRLRYSAARDLLQEYGMPQLHESLLELHGSAALTRERVEHHLKAMTAVFDATVPLARSPYFFASDITERSRPIAVDGSHALIAGGRHREAVFWIAATYARCLTLLAADAPAERARFAAGFEELTADLGVADGPALERRARDVLAFLPRVREAADAIIGANPGIMP</sequence>
<dbReference type="EMBL" id="JAMQGM010000039">
    <property type="protein sequence ID" value="MCM2579355.1"/>
    <property type="molecule type" value="Genomic_DNA"/>
</dbReference>
<name>A0ABT0X9Z8_9ACTN</name>
<dbReference type="Proteomes" id="UP001167160">
    <property type="component" value="Unassembled WGS sequence"/>
</dbReference>